<protein>
    <submittedName>
        <fullName evidence="1">Uncharacterized protein</fullName>
    </submittedName>
</protein>
<dbReference type="EMBL" id="PDDY01000004">
    <property type="protein sequence ID" value="PEH38336.1"/>
    <property type="molecule type" value="Genomic_DNA"/>
</dbReference>
<evidence type="ECO:0000313" key="2">
    <source>
        <dbReference type="Proteomes" id="UP000220629"/>
    </source>
</evidence>
<gene>
    <name evidence="1" type="ORF">CRM94_28465</name>
</gene>
<reference evidence="2" key="1">
    <citation type="submission" date="2017-09" db="EMBL/GenBank/DDBJ databases">
        <title>FDA dAtabase for Regulatory Grade micrObial Sequences (FDA-ARGOS): Supporting development and validation of Infectious Disease Dx tests.</title>
        <authorList>
            <person name="Minogue T."/>
            <person name="Wolcott M."/>
            <person name="Wasieloski L."/>
            <person name="Aguilar W."/>
            <person name="Moore D."/>
            <person name="Tallon L."/>
            <person name="Sadzewicz L."/>
            <person name="Ott S."/>
            <person name="Zhao X."/>
            <person name="Nagaraj S."/>
            <person name="Vavikolanu K."/>
            <person name="Aluvathingal J."/>
            <person name="Nadendla S."/>
            <person name="Sichtig H."/>
        </authorList>
    </citation>
    <scope>NUCLEOTIDE SEQUENCE [LARGE SCALE GENOMIC DNA]</scope>
    <source>
        <strain evidence="2">FDAARGOS_390</strain>
    </source>
</reference>
<sequence>MVVARHPSCEELDSVLLTHYAYAVPSEDTGRGKVFYAERYGGDGISFHGGGARCGYDGRFQLKGIGPNSLLGDKADPHHSDGKLTLKSALSEFTWSQALQEILPFGAVQCLAVISIGPMQAADSADVRHTRALLVRESALRPAHFDRAAYFRPRFDLRGHRREDVARVKEMIALLPELLPRAPDVSTDQWYRLDVRERFERGIHEFIRRAAVQCAAAKSRLLLHNLSLSNIALDGRWLDLASVASLHPGESYGDKNFDIAWNELKWQAAPILRGLLSICFQAEKYIFGGKGAMISLCTGAVGRFEREYAHAGCRDLLVFAGIPMIVADKMHSNPLCLEWATRLSAHIDAALASHVVNARYLADIAQAPSKPAANLLHYTFAREFSVDWVRLGNLGRDIDLALQRLFPKVLALAFASAGEIGIARQPLLFAIAVNAQKYASERVGLDFDSIDADLQAWCDDHAWAYVQADGTLQVHVDRLRSRIVERPVIRTPC</sequence>
<name>A0A2A7S465_BURGA</name>
<evidence type="ECO:0000313" key="1">
    <source>
        <dbReference type="EMBL" id="PEH38336.1"/>
    </source>
</evidence>
<dbReference type="Proteomes" id="UP000220629">
    <property type="component" value="Unassembled WGS sequence"/>
</dbReference>
<accession>A0A2A7S465</accession>
<organism evidence="1 2">
    <name type="scientific">Burkholderia gladioli</name>
    <name type="common">Pseudomonas marginata</name>
    <name type="synonym">Phytomonas marginata</name>
    <dbReference type="NCBI Taxonomy" id="28095"/>
    <lineage>
        <taxon>Bacteria</taxon>
        <taxon>Pseudomonadati</taxon>
        <taxon>Pseudomonadota</taxon>
        <taxon>Betaproteobacteria</taxon>
        <taxon>Burkholderiales</taxon>
        <taxon>Burkholderiaceae</taxon>
        <taxon>Burkholderia</taxon>
    </lineage>
</organism>
<proteinExistence type="predicted"/>
<dbReference type="AlphaFoldDB" id="A0A2A7S465"/>
<comment type="caution">
    <text evidence="1">The sequence shown here is derived from an EMBL/GenBank/DDBJ whole genome shotgun (WGS) entry which is preliminary data.</text>
</comment>